<sequence>MGDLINFNSYPKKIKLGNRQKRIDEKTTRIKEEHRRLQEKFKNKGKKSSGILDKNQYQLLFLG</sequence>
<dbReference type="Proteomes" id="UP001139179">
    <property type="component" value="Unassembled WGS sequence"/>
</dbReference>
<reference evidence="1" key="1">
    <citation type="submission" date="2022-05" db="EMBL/GenBank/DDBJ databases">
        <title>Comparative Genomics of Spacecraft Associated Microbes.</title>
        <authorList>
            <person name="Tran M.T."/>
            <person name="Wright A."/>
            <person name="Seuylemezian A."/>
            <person name="Eisen J."/>
            <person name="Coil D."/>
        </authorList>
    </citation>
    <scope>NUCLEOTIDE SEQUENCE</scope>
    <source>
        <strain evidence="1">214.1.1</strain>
    </source>
</reference>
<evidence type="ECO:0000313" key="2">
    <source>
        <dbReference type="Proteomes" id="UP001139179"/>
    </source>
</evidence>
<gene>
    <name evidence="1" type="ORF">M3202_15235</name>
</gene>
<dbReference type="AlphaFoldDB" id="A0A9X2DR50"/>
<name>A0A9X2DR50_9BACI</name>
<proteinExistence type="predicted"/>
<comment type="caution">
    <text evidence="1">The sequence shown here is derived from an EMBL/GenBank/DDBJ whole genome shotgun (WGS) entry which is preliminary data.</text>
</comment>
<organism evidence="1 2">
    <name type="scientific">Halalkalibacter oceani</name>
    <dbReference type="NCBI Taxonomy" id="1653776"/>
    <lineage>
        <taxon>Bacteria</taxon>
        <taxon>Bacillati</taxon>
        <taxon>Bacillota</taxon>
        <taxon>Bacilli</taxon>
        <taxon>Bacillales</taxon>
        <taxon>Bacillaceae</taxon>
        <taxon>Halalkalibacter</taxon>
    </lineage>
</organism>
<evidence type="ECO:0000313" key="1">
    <source>
        <dbReference type="EMBL" id="MCM3715424.1"/>
    </source>
</evidence>
<protein>
    <submittedName>
        <fullName evidence="1">Uncharacterized protein</fullName>
    </submittedName>
</protein>
<accession>A0A9X2DR50</accession>
<dbReference type="EMBL" id="JAMBOL010000015">
    <property type="protein sequence ID" value="MCM3715424.1"/>
    <property type="molecule type" value="Genomic_DNA"/>
</dbReference>
<keyword evidence="2" id="KW-1185">Reference proteome</keyword>
<dbReference type="RefSeq" id="WP_251224173.1">
    <property type="nucleotide sequence ID" value="NZ_JAMBOL010000015.1"/>
</dbReference>